<evidence type="ECO:0000256" key="1">
    <source>
        <dbReference type="ARBA" id="ARBA00006739"/>
    </source>
</evidence>
<dbReference type="GO" id="GO:0004582">
    <property type="term" value="F:dolichyl-phosphate beta-D-mannosyltransferase activity"/>
    <property type="evidence" value="ECO:0007669"/>
    <property type="project" value="InterPro"/>
</dbReference>
<proteinExistence type="inferred from homology"/>
<dbReference type="PANTHER" id="PTHR43398:SF1">
    <property type="entry name" value="DOLICHOL-PHOSPHATE MANNOSYLTRANSFERASE SUBUNIT 1"/>
    <property type="match status" value="1"/>
</dbReference>
<evidence type="ECO:0000313" key="6">
    <source>
        <dbReference type="EMBL" id="RQG93022.1"/>
    </source>
</evidence>
<dbReference type="GO" id="GO:0006506">
    <property type="term" value="P:GPI anchor biosynthetic process"/>
    <property type="evidence" value="ECO:0007669"/>
    <property type="project" value="TreeGrafter"/>
</dbReference>
<name>A0A3N6N4C0_9EURY</name>
<evidence type="ECO:0000313" key="7">
    <source>
        <dbReference type="Proteomes" id="UP000273828"/>
    </source>
</evidence>
<keyword evidence="3" id="KW-0808">Transferase</keyword>
<evidence type="ECO:0000256" key="3">
    <source>
        <dbReference type="ARBA" id="ARBA00022679"/>
    </source>
</evidence>
<evidence type="ECO:0000259" key="5">
    <source>
        <dbReference type="Pfam" id="PF00535"/>
    </source>
</evidence>
<organism evidence="6 7">
    <name type="scientific">Natrarchaeobius halalkaliphilus</name>
    <dbReference type="NCBI Taxonomy" id="1679091"/>
    <lineage>
        <taxon>Archaea</taxon>
        <taxon>Methanobacteriati</taxon>
        <taxon>Methanobacteriota</taxon>
        <taxon>Stenosarchaea group</taxon>
        <taxon>Halobacteria</taxon>
        <taxon>Halobacteriales</taxon>
        <taxon>Natrialbaceae</taxon>
        <taxon>Natrarchaeobius</taxon>
    </lineage>
</organism>
<accession>A0A3N6N4C0</accession>
<feature type="region of interest" description="Disordered" evidence="4">
    <location>
        <begin position="1"/>
        <end position="22"/>
    </location>
</feature>
<evidence type="ECO:0000256" key="2">
    <source>
        <dbReference type="ARBA" id="ARBA00022676"/>
    </source>
</evidence>
<keyword evidence="2" id="KW-0328">Glycosyltransferase</keyword>
<reference evidence="6 7" key="1">
    <citation type="submission" date="2018-10" db="EMBL/GenBank/DDBJ databases">
        <title>Natrarchaeobius chitinivorans gen. nov., sp. nov., and Natrarchaeobius haloalkaliphilus sp. nov., alkaliphilic, chitin-utilizing haloarchaea from hypersaline alkaline lakes.</title>
        <authorList>
            <person name="Sorokin D.Y."/>
            <person name="Elcheninov A.G."/>
            <person name="Kostrikina N.A."/>
            <person name="Bale N.J."/>
            <person name="Sinninghe Damste J.S."/>
            <person name="Khijniak T.V."/>
            <person name="Kublanov I.V."/>
            <person name="Toshchakov S.V."/>
        </authorList>
    </citation>
    <scope>NUCLEOTIDE SEQUENCE [LARGE SCALE GENOMIC DNA]</scope>
    <source>
        <strain evidence="6 7">AArcht-Sl</strain>
    </source>
</reference>
<dbReference type="CDD" id="cd06442">
    <property type="entry name" value="DPM1_like"/>
    <property type="match status" value="1"/>
</dbReference>
<dbReference type="Gene3D" id="3.90.550.10">
    <property type="entry name" value="Spore Coat Polysaccharide Biosynthesis Protein SpsA, Chain A"/>
    <property type="match status" value="1"/>
</dbReference>
<dbReference type="GO" id="GO:0006488">
    <property type="term" value="P:dolichol-linked oligosaccharide biosynthetic process"/>
    <property type="evidence" value="ECO:0007669"/>
    <property type="project" value="TreeGrafter"/>
</dbReference>
<keyword evidence="7" id="KW-1185">Reference proteome</keyword>
<comment type="similarity">
    <text evidence="1">Belongs to the glycosyltransferase 2 family.</text>
</comment>
<dbReference type="PANTHER" id="PTHR43398">
    <property type="entry name" value="DOLICHOL-PHOSPHATE MANNOSYLTRANSFERASE SUBUNIT 1"/>
    <property type="match status" value="1"/>
</dbReference>
<dbReference type="Proteomes" id="UP000273828">
    <property type="component" value="Unassembled WGS sequence"/>
</dbReference>
<dbReference type="SUPFAM" id="SSF53448">
    <property type="entry name" value="Nucleotide-diphospho-sugar transferases"/>
    <property type="match status" value="1"/>
</dbReference>
<protein>
    <submittedName>
        <fullName evidence="6">Polyprenol monophosphomannose synthase</fullName>
    </submittedName>
</protein>
<dbReference type="OrthoDB" id="11098at2157"/>
<dbReference type="InterPro" id="IPR039528">
    <property type="entry name" value="DPM1-like"/>
</dbReference>
<dbReference type="AlphaFoldDB" id="A0A3N6N4C0"/>
<evidence type="ECO:0000256" key="4">
    <source>
        <dbReference type="SAM" id="MobiDB-lite"/>
    </source>
</evidence>
<feature type="domain" description="Glycosyltransferase 2-like" evidence="5">
    <location>
        <begin position="33"/>
        <end position="197"/>
    </location>
</feature>
<dbReference type="GO" id="GO:0016020">
    <property type="term" value="C:membrane"/>
    <property type="evidence" value="ECO:0007669"/>
    <property type="project" value="GOC"/>
</dbReference>
<sequence length="260" mass="29107">MSSADGALWKTRSESSSISDSAPLEPDIGRGLSVIVPTYNEAENVEHVISRIRNVLQGYEYELIVVDDDSPDSTWRIVDLLYGDDDRVRVIRRIDERGLGSAIAFGIARSRFEHCAIIDADLQHPPEVLPRLLVHVEDDVDLVIGSRYAEFGRITGWTTARKLVSKGAVAIAKALLPQTRSIADPLSGFFVINRSLLDGERVDPTGYKFLLEALVRCEPESVREVPYAFEDRKRGESKLSPREYLAFLEHVFSLRRAGKP</sequence>
<dbReference type="RefSeq" id="WP_124176907.1">
    <property type="nucleotide sequence ID" value="NZ_REFY01000001.1"/>
</dbReference>
<dbReference type="Pfam" id="PF00535">
    <property type="entry name" value="Glycos_transf_2"/>
    <property type="match status" value="1"/>
</dbReference>
<gene>
    <name evidence="6" type="ORF">EA462_02075</name>
</gene>
<dbReference type="InterPro" id="IPR001173">
    <property type="entry name" value="Glyco_trans_2-like"/>
</dbReference>
<dbReference type="InterPro" id="IPR029044">
    <property type="entry name" value="Nucleotide-diphossugar_trans"/>
</dbReference>
<comment type="caution">
    <text evidence="6">The sequence shown here is derived from an EMBL/GenBank/DDBJ whole genome shotgun (WGS) entry which is preliminary data.</text>
</comment>
<dbReference type="EMBL" id="REFY01000001">
    <property type="protein sequence ID" value="RQG93022.1"/>
    <property type="molecule type" value="Genomic_DNA"/>
</dbReference>
<dbReference type="GO" id="GO:0035269">
    <property type="term" value="P:protein O-linked glycosylation via mannose"/>
    <property type="evidence" value="ECO:0007669"/>
    <property type="project" value="TreeGrafter"/>
</dbReference>